<feature type="compositionally biased region" description="Low complexity" evidence="1">
    <location>
        <begin position="68"/>
        <end position="77"/>
    </location>
</feature>
<accession>A0ABC8YAV9</accession>
<feature type="compositionally biased region" description="Basic and acidic residues" evidence="1">
    <location>
        <begin position="269"/>
        <end position="279"/>
    </location>
</feature>
<feature type="region of interest" description="Disordered" evidence="1">
    <location>
        <begin position="1"/>
        <end position="42"/>
    </location>
</feature>
<feature type="compositionally biased region" description="Gly residues" evidence="1">
    <location>
        <begin position="110"/>
        <end position="121"/>
    </location>
</feature>
<feature type="region of interest" description="Disordered" evidence="1">
    <location>
        <begin position="57"/>
        <end position="94"/>
    </location>
</feature>
<feature type="region of interest" description="Disordered" evidence="1">
    <location>
        <begin position="106"/>
        <end position="173"/>
    </location>
</feature>
<evidence type="ECO:0000313" key="2">
    <source>
        <dbReference type="EMBL" id="CAL4938964.1"/>
    </source>
</evidence>
<dbReference type="Proteomes" id="UP001497457">
    <property type="component" value="Chromosome 16b"/>
</dbReference>
<sequence length="369" mass="36087">MEDSVGEEERREQGETMAQPKAHQEEEVVAAGGVGGGGGEPAQDVVFLSAMASKIGATMSGANGSGGEANAAAASDGEALERDGDGEPGEEEGGFLSAMASKIGAAMSGANGGSESDGGGTAATVASHDEGKEKDQGDGGGGIFHKLLSSSPASGDLETEEVKGEEKGQGVADEQAGILSAMASKIGMAMSGANGNGNHGPEDDTKMSNGHAVDGNNGEEKGADGNGGGGILNAMASKIGMAMSGADGDEDHGGSGVNAKTGNGNAVDGSKDEEKRDETNGGGILSTVASKIGMAVSGANGNGNGNHGTEDGGKTSNGDAVHGSKGEEEEKGHDANGAGIVEKIISNLPSEDQAPDYEEASLLIAIIED</sequence>
<evidence type="ECO:0000256" key="1">
    <source>
        <dbReference type="SAM" id="MobiDB-lite"/>
    </source>
</evidence>
<organism evidence="2 3">
    <name type="scientific">Urochloa decumbens</name>
    <dbReference type="NCBI Taxonomy" id="240449"/>
    <lineage>
        <taxon>Eukaryota</taxon>
        <taxon>Viridiplantae</taxon>
        <taxon>Streptophyta</taxon>
        <taxon>Embryophyta</taxon>
        <taxon>Tracheophyta</taxon>
        <taxon>Spermatophyta</taxon>
        <taxon>Magnoliopsida</taxon>
        <taxon>Liliopsida</taxon>
        <taxon>Poales</taxon>
        <taxon>Poaceae</taxon>
        <taxon>PACMAD clade</taxon>
        <taxon>Panicoideae</taxon>
        <taxon>Panicodae</taxon>
        <taxon>Paniceae</taxon>
        <taxon>Melinidinae</taxon>
        <taxon>Urochloa</taxon>
    </lineage>
</organism>
<proteinExistence type="predicted"/>
<protein>
    <submittedName>
        <fullName evidence="2">Uncharacterized protein</fullName>
    </submittedName>
</protein>
<gene>
    <name evidence="2" type="ORF">URODEC1_LOCUS31593</name>
</gene>
<dbReference type="EMBL" id="OZ075126">
    <property type="protein sequence ID" value="CAL4938964.1"/>
    <property type="molecule type" value="Genomic_DNA"/>
</dbReference>
<feature type="region of interest" description="Disordered" evidence="1">
    <location>
        <begin position="190"/>
        <end position="338"/>
    </location>
</feature>
<keyword evidence="3" id="KW-1185">Reference proteome</keyword>
<reference evidence="2" key="1">
    <citation type="submission" date="2024-10" db="EMBL/GenBank/DDBJ databases">
        <authorList>
            <person name="Ryan C."/>
        </authorList>
    </citation>
    <scope>NUCLEOTIDE SEQUENCE [LARGE SCALE GENOMIC DNA]</scope>
</reference>
<feature type="compositionally biased region" description="Basic and acidic residues" evidence="1">
    <location>
        <begin position="127"/>
        <end position="137"/>
    </location>
</feature>
<name>A0ABC8YAV9_9POAL</name>
<evidence type="ECO:0000313" key="3">
    <source>
        <dbReference type="Proteomes" id="UP001497457"/>
    </source>
</evidence>
<dbReference type="AlphaFoldDB" id="A0ABC8YAV9"/>
<feature type="compositionally biased region" description="Basic and acidic residues" evidence="1">
    <location>
        <begin position="322"/>
        <end position="334"/>
    </location>
</feature>